<dbReference type="PANTHER" id="PTHR12526:SF629">
    <property type="entry name" value="TEICHURONIC ACID BIOSYNTHESIS GLYCOSYLTRANSFERASE TUAH-RELATED"/>
    <property type="match status" value="1"/>
</dbReference>
<dbReference type="AlphaFoldDB" id="A0A8J6PB81"/>
<dbReference type="Gene3D" id="3.40.50.2000">
    <property type="entry name" value="Glycogen Phosphorylase B"/>
    <property type="match status" value="2"/>
</dbReference>
<dbReference type="PANTHER" id="PTHR12526">
    <property type="entry name" value="GLYCOSYLTRANSFERASE"/>
    <property type="match status" value="1"/>
</dbReference>
<dbReference type="Pfam" id="PF00534">
    <property type="entry name" value="Glycos_transf_1"/>
    <property type="match status" value="1"/>
</dbReference>
<dbReference type="SUPFAM" id="SSF53756">
    <property type="entry name" value="UDP-Glycosyltransferase/glycogen phosphorylase"/>
    <property type="match status" value="1"/>
</dbReference>
<dbReference type="GO" id="GO:0016757">
    <property type="term" value="F:glycosyltransferase activity"/>
    <property type="evidence" value="ECO:0007669"/>
    <property type="project" value="UniProtKB-KW"/>
</dbReference>
<evidence type="ECO:0000256" key="1">
    <source>
        <dbReference type="ARBA" id="ARBA00022676"/>
    </source>
</evidence>
<comment type="caution">
    <text evidence="5">The sequence shown here is derived from an EMBL/GenBank/DDBJ whole genome shotgun (WGS) entry which is preliminary data.</text>
</comment>
<dbReference type="RefSeq" id="WP_216713724.1">
    <property type="nucleotide sequence ID" value="NZ_JACVEL010000003.1"/>
</dbReference>
<evidence type="ECO:0000313" key="5">
    <source>
        <dbReference type="EMBL" id="MBC9811953.1"/>
    </source>
</evidence>
<evidence type="ECO:0000256" key="2">
    <source>
        <dbReference type="ARBA" id="ARBA00022679"/>
    </source>
</evidence>
<dbReference type="EMBL" id="JACVEL010000003">
    <property type="protein sequence ID" value="MBC9811953.1"/>
    <property type="molecule type" value="Genomic_DNA"/>
</dbReference>
<keyword evidence="6" id="KW-1185">Reference proteome</keyword>
<protein>
    <submittedName>
        <fullName evidence="5">Glycosyltransferase</fullName>
    </submittedName>
</protein>
<evidence type="ECO:0000259" key="3">
    <source>
        <dbReference type="Pfam" id="PF00534"/>
    </source>
</evidence>
<organism evidence="5 6">
    <name type="scientific">Taishania pollutisoli</name>
    <dbReference type="NCBI Taxonomy" id="2766479"/>
    <lineage>
        <taxon>Bacteria</taxon>
        <taxon>Pseudomonadati</taxon>
        <taxon>Bacteroidota</taxon>
        <taxon>Flavobacteriia</taxon>
        <taxon>Flavobacteriales</taxon>
        <taxon>Crocinitomicaceae</taxon>
        <taxon>Taishania</taxon>
    </lineage>
</organism>
<keyword evidence="1" id="KW-0328">Glycosyltransferase</keyword>
<reference evidence="5" key="1">
    <citation type="submission" date="2020-09" db="EMBL/GenBank/DDBJ databases">
        <title>Taishania pollutisoli gen. nov., sp. nov., Isolated from Tetrabromobisphenol A-Contaminated Soil.</title>
        <authorList>
            <person name="Chen Q."/>
        </authorList>
    </citation>
    <scope>NUCLEOTIDE SEQUENCE</scope>
    <source>
        <strain evidence="5">CZZ-1</strain>
    </source>
</reference>
<sequence>MDRICHITNIHDWNDTRIFYKECCSLADAGYQVSLVAPDAEEGIHNGVSVLSVARKSKSRIYRASFLAWAVMRKALTTKAKIIHFHDPELIWIGFILRLFYRKTIIFDVHENLTAQIQDKQWLKFKRLIAWLYGRMERFASRYFHIVIAEESYRYLFEKQAKSLTPVFNFPEVEKLQQFSQDTRSDQNGILYVGVVSEIRGIMQIIQALGILKRKNIPFTFHCVGPIEDGIISKLKALDEYNDVKENIIFYGRKPLFEAYQLAGQSKMALSLLHPTPNYIRSYSTKIFEYMAIGLPFVVSDFPLYSFVTERKIGACVNPFDTHGIAKVFEYLLSDDPEIARQIDRARHAVKNDFSWESQREKLLGLYASITK</sequence>
<dbReference type="Proteomes" id="UP000652681">
    <property type="component" value="Unassembled WGS sequence"/>
</dbReference>
<feature type="domain" description="Glycosyl transferase family 1" evidence="3">
    <location>
        <begin position="177"/>
        <end position="347"/>
    </location>
</feature>
<keyword evidence="2" id="KW-0808">Transferase</keyword>
<name>A0A8J6PB81_9FLAO</name>
<dbReference type="InterPro" id="IPR001296">
    <property type="entry name" value="Glyco_trans_1"/>
</dbReference>
<dbReference type="Pfam" id="PF13439">
    <property type="entry name" value="Glyco_transf_4"/>
    <property type="match status" value="1"/>
</dbReference>
<feature type="domain" description="Glycosyltransferase subfamily 4-like N-terminal" evidence="4">
    <location>
        <begin position="24"/>
        <end position="149"/>
    </location>
</feature>
<evidence type="ECO:0000259" key="4">
    <source>
        <dbReference type="Pfam" id="PF13439"/>
    </source>
</evidence>
<gene>
    <name evidence="5" type="ORF">H9Y05_05625</name>
</gene>
<dbReference type="InterPro" id="IPR028098">
    <property type="entry name" value="Glyco_trans_4-like_N"/>
</dbReference>
<accession>A0A8J6PB81</accession>
<proteinExistence type="predicted"/>
<evidence type="ECO:0000313" key="6">
    <source>
        <dbReference type="Proteomes" id="UP000652681"/>
    </source>
</evidence>